<dbReference type="SUPFAM" id="SSF53474">
    <property type="entry name" value="alpha/beta-Hydrolases"/>
    <property type="match status" value="1"/>
</dbReference>
<comment type="caution">
    <text evidence="2">The sequence shown here is derived from an EMBL/GenBank/DDBJ whole genome shotgun (WGS) entry which is preliminary data.</text>
</comment>
<feature type="chain" id="PRO_5027014772" description="Alpha/beta hydrolase" evidence="1">
    <location>
        <begin position="27"/>
        <end position="523"/>
    </location>
</feature>
<proteinExistence type="predicted"/>
<keyword evidence="3" id="KW-1185">Reference proteome</keyword>
<keyword evidence="1" id="KW-0732">Signal</keyword>
<evidence type="ECO:0000313" key="3">
    <source>
        <dbReference type="Proteomes" id="UP000440224"/>
    </source>
</evidence>
<reference evidence="2 3" key="1">
    <citation type="submission" date="2019-10" db="EMBL/GenBank/DDBJ databases">
        <title>A soil myxobacterium in the family Polyangiaceae.</title>
        <authorList>
            <person name="Li Y."/>
            <person name="Wang J."/>
        </authorList>
    </citation>
    <scope>NUCLEOTIDE SEQUENCE [LARGE SCALE GENOMIC DNA]</scope>
    <source>
        <strain evidence="2 3">DSM 14734</strain>
    </source>
</reference>
<accession>A0A6N7PYY7</accession>
<evidence type="ECO:0000313" key="2">
    <source>
        <dbReference type="EMBL" id="MRG96076.1"/>
    </source>
</evidence>
<dbReference type="OrthoDB" id="9814760at2"/>
<dbReference type="InterPro" id="IPR029058">
    <property type="entry name" value="AB_hydrolase_fold"/>
</dbReference>
<dbReference type="AlphaFoldDB" id="A0A6N7PYY7"/>
<dbReference type="Proteomes" id="UP000440224">
    <property type="component" value="Unassembled WGS sequence"/>
</dbReference>
<protein>
    <recommendedName>
        <fullName evidence="4">Alpha/beta hydrolase</fullName>
    </recommendedName>
</protein>
<dbReference type="Pfam" id="PF07224">
    <property type="entry name" value="Chlorophyllase"/>
    <property type="match status" value="1"/>
</dbReference>
<dbReference type="InterPro" id="IPR017395">
    <property type="entry name" value="Chlorophyllase-like"/>
</dbReference>
<organism evidence="2 3">
    <name type="scientific">Polyangium spumosum</name>
    <dbReference type="NCBI Taxonomy" id="889282"/>
    <lineage>
        <taxon>Bacteria</taxon>
        <taxon>Pseudomonadati</taxon>
        <taxon>Myxococcota</taxon>
        <taxon>Polyangia</taxon>
        <taxon>Polyangiales</taxon>
        <taxon>Polyangiaceae</taxon>
        <taxon>Polyangium</taxon>
    </lineage>
</organism>
<evidence type="ECO:0000256" key="1">
    <source>
        <dbReference type="SAM" id="SignalP"/>
    </source>
</evidence>
<evidence type="ECO:0008006" key="4">
    <source>
        <dbReference type="Google" id="ProtNLM"/>
    </source>
</evidence>
<dbReference type="EMBL" id="WJIE01000010">
    <property type="protein sequence ID" value="MRG96076.1"/>
    <property type="molecule type" value="Genomic_DNA"/>
</dbReference>
<sequence length="523" mass="56141">MNIRASYLGRFALVASALLLPVGCVAEMEEGEGVLEVDDEVVAEAEQSLTPGDPSDDTTLSSTCSWTITCGGVTGKMRWGKDGASCWSNAPSNMPLVMILHGNEYGYDEYGYLQAHLARNGFVSASIDVVAPAPDGKYSPDATTHTQTAQAAIDYLRSTCFQDDFVDNFTVANPVDKQHFGVVGHSRGGETARYVASLLASASDFDVRAVVAMAPTRHTSQDIWGTQAEGYLLLHGSSDQDVGVLPGFGAHDQAGHNDWSTPTGFDLFRSMKFFAGGTHGSFSDAGTSAAQRNTTQGYVHAYLRAHLKSDWGYYEDYIRGDAVPGTYANSVFSQYSDPTARRVIDNAERASLSPSTIADTVTTSGIGSITLEDGSLTLGTPHDTKLLVISPNGSNAFVRWAIPSGKRDETSFKYLSFRLGQLSGATGTDIQIGLTNSGVKTWVSLSDYAAIPQPRSMCVHGLAGATCADIRTLAHMQTFRIPLWDFPAVNDVTSVEIKFNGTTGNDRSFLLDSVEFSEFVIIQ</sequence>
<gene>
    <name evidence="2" type="ORF">GF068_29765</name>
</gene>
<dbReference type="Gene3D" id="3.40.50.1820">
    <property type="entry name" value="alpha/beta hydrolase"/>
    <property type="match status" value="1"/>
</dbReference>
<feature type="signal peptide" evidence="1">
    <location>
        <begin position="1"/>
        <end position="26"/>
    </location>
</feature>
<dbReference type="RefSeq" id="WP_153822884.1">
    <property type="nucleotide sequence ID" value="NZ_WJIE01000010.1"/>
</dbReference>
<name>A0A6N7PYY7_9BACT</name>